<keyword evidence="2" id="KW-1185">Reference proteome</keyword>
<dbReference type="PANTHER" id="PTHR48079">
    <property type="entry name" value="PROTEIN YEEZ"/>
    <property type="match status" value="1"/>
</dbReference>
<name>A0ABY6UEH4_BIOOC</name>
<dbReference type="Proteomes" id="UP000766486">
    <property type="component" value="Unassembled WGS sequence"/>
</dbReference>
<evidence type="ECO:0000313" key="1">
    <source>
        <dbReference type="EMBL" id="VUC29555.1"/>
    </source>
</evidence>
<comment type="caution">
    <text evidence="1">The sequence shown here is derived from an EMBL/GenBank/DDBJ whole genome shotgun (WGS) entry which is preliminary data.</text>
</comment>
<reference evidence="1 2" key="1">
    <citation type="submission" date="2019-06" db="EMBL/GenBank/DDBJ databases">
        <authorList>
            <person name="Broberg M."/>
        </authorList>
    </citation>
    <scope>NUCLEOTIDE SEQUENCE [LARGE SCALE GENOMIC DNA]</scope>
</reference>
<sequence>MSHNVLLTGASGYLGGSLLAAWKPAALSGFTTLYALVRTDAQAEAVVRYGAVPLKFNAYDKEEVRDAVVQHRITIVLNLIDAWKSDSQLNFLAALFEVQKLSGLQTHFVHTTGAKIFSEWAGYAVDEPLPDSTANLPDYRTEKTAHDLLKVPLANPNQPIETNEVVVQKGTELGIRTYLFVPCIVYGASEGFGNQISIQTADIVRAALATHRVYKLSDDKPNWPVCHIQDNTQYYIALIRAILNEKNPDWGANGHYLAASGSVVWDDLYEKVAQALKRRGRIEDDSVVVADKTALEAMARGLGCSKDFVAIRLAGRCSLTPEHGVSLGWKAHYPPKHILDEADAEVERILKHLDTSHDGSSK</sequence>
<dbReference type="PANTHER" id="PTHR48079:SF6">
    <property type="entry name" value="NAD(P)-BINDING DOMAIN-CONTAINING PROTEIN-RELATED"/>
    <property type="match status" value="1"/>
</dbReference>
<dbReference type="Gene3D" id="3.40.50.720">
    <property type="entry name" value="NAD(P)-binding Rossmann-like Domain"/>
    <property type="match status" value="1"/>
</dbReference>
<accession>A0ABY6UEH4</accession>
<gene>
    <name evidence="1" type="ORF">CLO192961_LOCUS261186</name>
</gene>
<dbReference type="SUPFAM" id="SSF51735">
    <property type="entry name" value="NAD(P)-binding Rossmann-fold domains"/>
    <property type="match status" value="1"/>
</dbReference>
<proteinExistence type="predicted"/>
<organism evidence="1 2">
    <name type="scientific">Bionectria ochroleuca</name>
    <name type="common">Gliocladium roseum</name>
    <dbReference type="NCBI Taxonomy" id="29856"/>
    <lineage>
        <taxon>Eukaryota</taxon>
        <taxon>Fungi</taxon>
        <taxon>Dikarya</taxon>
        <taxon>Ascomycota</taxon>
        <taxon>Pezizomycotina</taxon>
        <taxon>Sordariomycetes</taxon>
        <taxon>Hypocreomycetidae</taxon>
        <taxon>Hypocreales</taxon>
        <taxon>Bionectriaceae</taxon>
        <taxon>Clonostachys</taxon>
    </lineage>
</organism>
<dbReference type="EMBL" id="CABFNS010000801">
    <property type="protein sequence ID" value="VUC29555.1"/>
    <property type="molecule type" value="Genomic_DNA"/>
</dbReference>
<evidence type="ECO:0000313" key="2">
    <source>
        <dbReference type="Proteomes" id="UP000766486"/>
    </source>
</evidence>
<evidence type="ECO:0008006" key="3">
    <source>
        <dbReference type="Google" id="ProtNLM"/>
    </source>
</evidence>
<protein>
    <recommendedName>
        <fullName evidence="3">NAD-dependent epimerase/dehydratase domain-containing protein</fullName>
    </recommendedName>
</protein>
<dbReference type="InterPro" id="IPR051783">
    <property type="entry name" value="NAD(P)-dependent_oxidoreduct"/>
</dbReference>
<dbReference type="InterPro" id="IPR036291">
    <property type="entry name" value="NAD(P)-bd_dom_sf"/>
</dbReference>